<feature type="transmembrane region" description="Helical" evidence="2">
    <location>
        <begin position="65"/>
        <end position="90"/>
    </location>
</feature>
<dbReference type="EMBL" id="CVRI01000073">
    <property type="protein sequence ID" value="CRL07783.1"/>
    <property type="molecule type" value="Genomic_DNA"/>
</dbReference>
<keyword evidence="2" id="KW-0472">Membrane</keyword>
<feature type="region of interest" description="Disordered" evidence="1">
    <location>
        <begin position="205"/>
        <end position="246"/>
    </location>
</feature>
<accession>A0A1J1J5W4</accession>
<name>A0A1J1J5W4_9DIPT</name>
<proteinExistence type="predicted"/>
<feature type="compositionally biased region" description="Polar residues" evidence="1">
    <location>
        <begin position="236"/>
        <end position="246"/>
    </location>
</feature>
<keyword evidence="2" id="KW-1133">Transmembrane helix</keyword>
<dbReference type="InterPro" id="IPR032145">
    <property type="entry name" value="DUF4818"/>
</dbReference>
<evidence type="ECO:0000256" key="1">
    <source>
        <dbReference type="SAM" id="MobiDB-lite"/>
    </source>
</evidence>
<protein>
    <submittedName>
        <fullName evidence="3">CLUMA_CG020737, isoform A</fullName>
    </submittedName>
</protein>
<evidence type="ECO:0000313" key="4">
    <source>
        <dbReference type="Proteomes" id="UP000183832"/>
    </source>
</evidence>
<feature type="transmembrane region" description="Helical" evidence="2">
    <location>
        <begin position="110"/>
        <end position="132"/>
    </location>
</feature>
<sequence>MAEFKSVLITLIIHFVFRKTLFFEYRNCCSSLMKFPSVMILSSIAALLTDVELIPKRFQKKGPAFVSSALEVLGCVFYMEFSMLFIWYRLELMAIHVLEAWLSEIYGNKAIMITNFAIFLIATSFLTFAVMVTNVWEQAKKMLGSIVAALSVYLRKLCGICGSQGADANSYNITLQMTALPKQPGDAQCAIKLNGCGDTPQLERKNVATDHQRQSHSVEQTRRQHSKKQQGKKRTSSQSRSCEPMK</sequence>
<gene>
    <name evidence="3" type="ORF">CLUMA_CG020737</name>
</gene>
<evidence type="ECO:0000313" key="3">
    <source>
        <dbReference type="EMBL" id="CRL07783.1"/>
    </source>
</evidence>
<dbReference type="Pfam" id="PF16089">
    <property type="entry name" value="DUF4818"/>
    <property type="match status" value="1"/>
</dbReference>
<dbReference type="AlphaFoldDB" id="A0A1J1J5W4"/>
<reference evidence="3 4" key="1">
    <citation type="submission" date="2015-04" db="EMBL/GenBank/DDBJ databases">
        <authorList>
            <person name="Syromyatnikov M.Y."/>
            <person name="Popov V.N."/>
        </authorList>
    </citation>
    <scope>NUCLEOTIDE SEQUENCE [LARGE SCALE GENOMIC DNA]</scope>
</reference>
<organism evidence="3 4">
    <name type="scientific">Clunio marinus</name>
    <dbReference type="NCBI Taxonomy" id="568069"/>
    <lineage>
        <taxon>Eukaryota</taxon>
        <taxon>Metazoa</taxon>
        <taxon>Ecdysozoa</taxon>
        <taxon>Arthropoda</taxon>
        <taxon>Hexapoda</taxon>
        <taxon>Insecta</taxon>
        <taxon>Pterygota</taxon>
        <taxon>Neoptera</taxon>
        <taxon>Endopterygota</taxon>
        <taxon>Diptera</taxon>
        <taxon>Nematocera</taxon>
        <taxon>Chironomoidea</taxon>
        <taxon>Chironomidae</taxon>
        <taxon>Clunio</taxon>
    </lineage>
</organism>
<evidence type="ECO:0000256" key="2">
    <source>
        <dbReference type="SAM" id="Phobius"/>
    </source>
</evidence>
<dbReference type="Proteomes" id="UP000183832">
    <property type="component" value="Unassembled WGS sequence"/>
</dbReference>
<dbReference type="OrthoDB" id="7964216at2759"/>
<feature type="compositionally biased region" description="Basic residues" evidence="1">
    <location>
        <begin position="223"/>
        <end position="235"/>
    </location>
</feature>
<keyword evidence="2" id="KW-0812">Transmembrane</keyword>
<keyword evidence="4" id="KW-1185">Reference proteome</keyword>